<dbReference type="EMBL" id="LGUP01000100">
    <property type="protein sequence ID" value="KOG30073.1"/>
    <property type="molecule type" value="Genomic_DNA"/>
</dbReference>
<dbReference type="Pfam" id="PF00109">
    <property type="entry name" value="ketoacyl-synt"/>
    <property type="match status" value="1"/>
</dbReference>
<proteinExistence type="predicted"/>
<keyword evidence="4" id="KW-0808">Transferase</keyword>
<evidence type="ECO:0000256" key="2">
    <source>
        <dbReference type="ARBA" id="ARBA00022450"/>
    </source>
</evidence>
<dbReference type="SMART" id="SM00825">
    <property type="entry name" value="PKS_KS"/>
    <property type="match status" value="1"/>
</dbReference>
<dbReference type="InterPro" id="IPR016035">
    <property type="entry name" value="Acyl_Trfase/lysoPLipase"/>
</dbReference>
<dbReference type="SMART" id="SM00822">
    <property type="entry name" value="PKS_KR"/>
    <property type="match status" value="1"/>
</dbReference>
<keyword evidence="2" id="KW-0596">Phosphopantetheine</keyword>
<feature type="domain" description="Ketosynthase family 3 (KS3)" evidence="10">
    <location>
        <begin position="957"/>
        <end position="1383"/>
    </location>
</feature>
<organism evidence="11 12">
    <name type="scientific">Streptomyces viridochromogenes</name>
    <dbReference type="NCBI Taxonomy" id="1938"/>
    <lineage>
        <taxon>Bacteria</taxon>
        <taxon>Bacillati</taxon>
        <taxon>Actinomycetota</taxon>
        <taxon>Actinomycetes</taxon>
        <taxon>Kitasatosporales</taxon>
        <taxon>Streptomycetaceae</taxon>
        <taxon>Streptomyces</taxon>
    </lineage>
</organism>
<dbReference type="SMART" id="SM00827">
    <property type="entry name" value="PKS_AT"/>
    <property type="match status" value="2"/>
</dbReference>
<name>A0A0L8KVT2_STRVR</name>
<dbReference type="InterPro" id="IPR057326">
    <property type="entry name" value="KR_dom"/>
</dbReference>
<dbReference type="PROSITE" id="PS52004">
    <property type="entry name" value="KS3_2"/>
    <property type="match status" value="2"/>
</dbReference>
<feature type="region of interest" description="Disordered" evidence="8">
    <location>
        <begin position="2500"/>
        <end position="2522"/>
    </location>
</feature>
<dbReference type="InterPro" id="IPR016036">
    <property type="entry name" value="Malonyl_transacylase_ACP-bd"/>
</dbReference>
<dbReference type="Proteomes" id="UP000037023">
    <property type="component" value="Unassembled WGS sequence"/>
</dbReference>
<dbReference type="InterPro" id="IPR049551">
    <property type="entry name" value="PKS_DH_C"/>
</dbReference>
<dbReference type="SUPFAM" id="SSF52151">
    <property type="entry name" value="FabD/lysophospholipase-like"/>
    <property type="match status" value="2"/>
</dbReference>
<dbReference type="InterPro" id="IPR041618">
    <property type="entry name" value="PKS_DE"/>
</dbReference>
<evidence type="ECO:0000259" key="9">
    <source>
        <dbReference type="PROSITE" id="PS50075"/>
    </source>
</evidence>
<keyword evidence="6" id="KW-0511">Multifunctional enzyme</keyword>
<dbReference type="InterPro" id="IPR006162">
    <property type="entry name" value="Ppantetheine_attach_site"/>
</dbReference>
<dbReference type="Gene3D" id="3.40.50.720">
    <property type="entry name" value="NAD(P)-binding Rossmann-like Domain"/>
    <property type="match status" value="1"/>
</dbReference>
<feature type="region of interest" description="Disordered" evidence="8">
    <location>
        <begin position="85"/>
        <end position="110"/>
    </location>
</feature>
<keyword evidence="7" id="KW-0012">Acyltransferase</keyword>
<accession>A0A0L8KVT2</accession>
<dbReference type="SUPFAM" id="SSF47336">
    <property type="entry name" value="ACP-like"/>
    <property type="match status" value="2"/>
</dbReference>
<dbReference type="FunFam" id="3.40.47.10:FF:000019">
    <property type="entry name" value="Polyketide synthase type I"/>
    <property type="match status" value="1"/>
</dbReference>
<dbReference type="RefSeq" id="WP_053194455.1">
    <property type="nucleotide sequence ID" value="NZ_LGUP01000100.1"/>
</dbReference>
<dbReference type="Gene3D" id="3.40.47.10">
    <property type="match status" value="2"/>
</dbReference>
<dbReference type="Pfam" id="PF18369">
    <property type="entry name" value="PKS_DE"/>
    <property type="match status" value="1"/>
</dbReference>
<evidence type="ECO:0000256" key="6">
    <source>
        <dbReference type="ARBA" id="ARBA00023268"/>
    </source>
</evidence>
<dbReference type="Pfam" id="PF16197">
    <property type="entry name" value="KAsynt_C_assoc"/>
    <property type="match status" value="2"/>
</dbReference>
<dbReference type="InterPro" id="IPR020807">
    <property type="entry name" value="PKS_DH"/>
</dbReference>
<dbReference type="FunFam" id="3.40.366.10:FF:000002">
    <property type="entry name" value="Probable polyketide synthase 2"/>
    <property type="match status" value="2"/>
</dbReference>
<dbReference type="PANTHER" id="PTHR43775">
    <property type="entry name" value="FATTY ACID SYNTHASE"/>
    <property type="match status" value="1"/>
</dbReference>
<evidence type="ECO:0000256" key="3">
    <source>
        <dbReference type="ARBA" id="ARBA00022553"/>
    </source>
</evidence>
<evidence type="ECO:0000259" key="10">
    <source>
        <dbReference type="PROSITE" id="PS52004"/>
    </source>
</evidence>
<feature type="domain" description="Carrier" evidence="9">
    <location>
        <begin position="2413"/>
        <end position="2488"/>
    </location>
</feature>
<comment type="pathway">
    <text evidence="1">Antibiotic biosynthesis.</text>
</comment>
<dbReference type="CDD" id="cd08952">
    <property type="entry name" value="KR_1_SDR_x"/>
    <property type="match status" value="1"/>
</dbReference>
<evidence type="ECO:0000256" key="8">
    <source>
        <dbReference type="SAM" id="MobiDB-lite"/>
    </source>
</evidence>
<dbReference type="SMART" id="SM00826">
    <property type="entry name" value="PKS_DH"/>
    <property type="match status" value="1"/>
</dbReference>
<dbReference type="GO" id="GO:0004312">
    <property type="term" value="F:fatty acid synthase activity"/>
    <property type="evidence" value="ECO:0007669"/>
    <property type="project" value="TreeGrafter"/>
</dbReference>
<dbReference type="PANTHER" id="PTHR43775:SF51">
    <property type="entry name" value="INACTIVE PHENOLPHTHIOCEROL SYNTHESIS POLYKETIDE SYNTHASE TYPE I PKS1-RELATED"/>
    <property type="match status" value="1"/>
</dbReference>
<dbReference type="Gene3D" id="1.10.1200.10">
    <property type="entry name" value="ACP-like"/>
    <property type="match status" value="2"/>
</dbReference>
<dbReference type="InterPro" id="IPR036291">
    <property type="entry name" value="NAD(P)-bd_dom_sf"/>
</dbReference>
<dbReference type="Pfam" id="PF08659">
    <property type="entry name" value="KR"/>
    <property type="match status" value="1"/>
</dbReference>
<dbReference type="Pfam" id="PF14765">
    <property type="entry name" value="PS-DH"/>
    <property type="match status" value="1"/>
</dbReference>
<feature type="domain" description="Carrier" evidence="9">
    <location>
        <begin position="860"/>
        <end position="936"/>
    </location>
</feature>
<feature type="domain" description="Ketosynthase family 3 (KS3)" evidence="10">
    <location>
        <begin position="1"/>
        <end position="79"/>
    </location>
</feature>
<evidence type="ECO:0000256" key="1">
    <source>
        <dbReference type="ARBA" id="ARBA00004792"/>
    </source>
</evidence>
<dbReference type="Gene3D" id="3.10.129.110">
    <property type="entry name" value="Polyketide synthase dehydratase"/>
    <property type="match status" value="1"/>
</dbReference>
<evidence type="ECO:0008006" key="13">
    <source>
        <dbReference type="Google" id="ProtNLM"/>
    </source>
</evidence>
<dbReference type="GO" id="GO:0004315">
    <property type="term" value="F:3-oxoacyl-[acyl-carrier-protein] synthase activity"/>
    <property type="evidence" value="ECO:0007669"/>
    <property type="project" value="InterPro"/>
</dbReference>
<dbReference type="InterPro" id="IPR032821">
    <property type="entry name" value="PKS_assoc"/>
</dbReference>
<dbReference type="Pfam" id="PF00550">
    <property type="entry name" value="PP-binding"/>
    <property type="match status" value="2"/>
</dbReference>
<gene>
    <name evidence="11" type="ORF">ADK34_12860</name>
</gene>
<dbReference type="Gene3D" id="6.10.140.1830">
    <property type="match status" value="1"/>
</dbReference>
<dbReference type="SMART" id="SM00823">
    <property type="entry name" value="PKS_PP"/>
    <property type="match status" value="2"/>
</dbReference>
<reference evidence="11 12" key="1">
    <citation type="submission" date="2015-06" db="EMBL/GenBank/DDBJ databases">
        <authorList>
            <person name="Hoefler B.C."/>
            <person name="Straight P.D."/>
        </authorList>
    </citation>
    <scope>NUCLEOTIDE SEQUENCE [LARGE SCALE GENOMIC DNA]</scope>
    <source>
        <strain evidence="11 12">NRRL 3427</strain>
    </source>
</reference>
<dbReference type="InterPro" id="IPR020841">
    <property type="entry name" value="PKS_Beta-ketoAc_synthase_dom"/>
</dbReference>
<evidence type="ECO:0000313" key="11">
    <source>
        <dbReference type="EMBL" id="KOG30073.1"/>
    </source>
</evidence>
<comment type="caution">
    <text evidence="11">The sequence shown here is derived from an EMBL/GenBank/DDBJ whole genome shotgun (WGS) entry which is preliminary data.</text>
</comment>
<dbReference type="FunFam" id="1.10.1200.10:FF:000007">
    <property type="entry name" value="Probable polyketide synthase pks17"/>
    <property type="match status" value="2"/>
</dbReference>
<dbReference type="NCBIfam" id="NF045894">
    <property type="entry name" value="PKS_plus_SDR"/>
    <property type="match status" value="1"/>
</dbReference>
<evidence type="ECO:0000256" key="4">
    <source>
        <dbReference type="ARBA" id="ARBA00022679"/>
    </source>
</evidence>
<dbReference type="InterPro" id="IPR020806">
    <property type="entry name" value="PKS_PP-bd"/>
</dbReference>
<dbReference type="PROSITE" id="PS50075">
    <property type="entry name" value="CARRIER"/>
    <property type="match status" value="2"/>
</dbReference>
<dbReference type="InterPro" id="IPR013968">
    <property type="entry name" value="PKS_KR"/>
</dbReference>
<dbReference type="InterPro" id="IPR036736">
    <property type="entry name" value="ACP-like_sf"/>
</dbReference>
<dbReference type="GO" id="GO:0031177">
    <property type="term" value="F:phosphopantetheine binding"/>
    <property type="evidence" value="ECO:0007669"/>
    <property type="project" value="InterPro"/>
</dbReference>
<dbReference type="PROSITE" id="PS00606">
    <property type="entry name" value="KS3_1"/>
    <property type="match status" value="1"/>
</dbReference>
<dbReference type="InterPro" id="IPR050091">
    <property type="entry name" value="PKS_NRPS_Biosynth_Enz"/>
</dbReference>
<dbReference type="InterPro" id="IPR009081">
    <property type="entry name" value="PP-bd_ACP"/>
</dbReference>
<sequence>HTQAAAGVAGVIKMVMAMRHGVLPQTLHVDEPTPQVDWTAGAVELLTEARPWPELDRPRRAGVSGFGVSGTNAHVILEQAPHDAGAIPAASPTGPRDSSESSGTTPVPVSPALPWPVSAKSADALRAQAARLASFVREYPESSALDLAHSLVTTRTAFEHRAVVVGAEGDRERFLTGLDALAAGDPLPENVARSDRSGGGLAFLFTGQGSQRLGMGRELYERYPAFRSAFDALCTALDRHLAGHVDLPLRDVVFARPGSPAAGLLDSTVYAQSALFAVETALYRLYESWGVRPDVVAGHSIGELAAAHAAGVLPLDDAAALVAARGRLMQAMPGDGVMIAVDAAESDVLPFVTARPDAVAIAAVNGTSSVVLSGDADAVTAVAEELASRGHRTRRLRVSHAFHSAHMDGMLDRFREVVAGLTLLPPTVPVVSNLTGALATPEQLRSPDYWVDHVRGTVRFLDGVRVLHEQHVTTFLELGPGGVLTSLAEQALADRSDTDPSFVPSLHRTEDEAVAVVTALGRLHTRGVPVDWTALFDGSSPGRVDGLPTYAFQHQRFWLDDDARAGDAAGLGQRTVAHPLLNAAVELPDTDGLVLTGRLRALPSGPDATLLETVLRAADEAGCGTVRTLRVEQPLPQEDDVLLRVTIGAPATREDGGRPIGVHTRPAAAADGTPWTRHAVGTLVAQIQEPAFSLAQWPPADARPLDVDGAGPAWRRGEEIFTEVTLDEELRAEAGQYGLHPALLAAALRPTLLNVLDGVSAPRTPAAYDELALHASAATRLRVRAAHVGGGRFRVELADTTGHPVASVGSLLLRAAHPAEPAPTIRRTTDTVRPARPTARTDEPSGGGYATRLAALPEAEQHRAVLELVRTHAAAVLGQARTIETTKDFRSLGFDSLAGLRFRARLQTAVGVDLPATLVFDHPTPTALADFLRAELLGEDAAPTADAVTGSAGYDAGEPIAIVGMACRFPGGVTSPEELWDLVVSGGDGISGFPVNRGWDLENLYHPDPDHTGTSYTREGGFLHDADGFDAGFFGISPREALAMDPQQRLMLEISWEAFERAGIDAAALRGKPVGVFTGLVNHEYTTRLNTAPDGIEGYLMTGGIGSIVSGRVSYFLGLEGPAVTVDTACSSALVGMHLAAQSLRSGESSLALAGGVTVMATPDAFVAFSRQRGLSVDGRCKPFAAAADGTGWAEGAGVLLLERLSDAVRNGRRILGVVRGSAVNQDGASNGLTAPNGPSQQRVIRAALANAGLAAADVDAVEAHGTGTSLGDPIEAQALLATYGQGRDPEQPLWLGSLKSNLGHSQAAAGVAGVIKMVMAMRHGVLPQTLHVDEPTPQVDWTTGAVELLTEARSWPESDRPRRAGVSSFGVSGTNAHVILEQAPAQQLPAGATGELDEGPVPLVIAARGATGLAGQAKELARFLKRNADVDLRDAARALVRARGALSERAVIVAGDRDEALAGLEALARGGSAAGVVTGEVADGGRLAVLFTGQGSQRVGMARGLYDRFPVFREAFDAACAALDARLAGHVERSVTEVVFGAGEGALDQTVFTQAGLFAVESALFRLVESWGVRPDFVGGHSLGEVTAAHVAGVLSLEDAATLVAARGRLMQALPSGGAMVSVAAPEDVVRPLLTPGVDIAAVNGPASVVISGDEQEVVSVAEALAAQGVKTRRLSVSHAFHSALMEPMLEEFGSVVKGLDFRPPKIALVSNVTGEIADPDLHTRPEYWVDHIRATVRFADGVRALERADGATFLELGPDAVLSAMGADCVTGDGAVFVPSLRRDADEVRSLVSALGGLHVRGASVDWRQLLGESEGWPVELPTYAFQRQRYWIEDAESEGPARDADEVSFWEAVENEDLDALAKTLGIESADGQHERDAMGAALGVLASWRRGRERAGRMDRLRYRVSWSPVAQPPSAAPVGTWLVVVPAGPDSAHDVDGSPVARTVRALESQGLRLRRLPFTAAESDGFAAAVRAARSEEGKVAGVLSLLALDSRASSGSEVLTEGGAATLALLRTLGRLPAGIPVWCATSGAVSVGPSDRLRAPEQALVWGLGQAVALEHPDRWGGLVDLPETLDDRTAQQLIGVLTGAGGQDQVAVRSAGLLARRLRNSPLRGEPSQRDWRPRGTVLVTNGTEGLGRHTAKWLAEAGAEHLVLTTDAGQDDTPQVRELVAELAASGTGVTVSTADVSRREGVAELLAVTEGLPELTGVVHTADLAGTMPVVATGPAELAEVVRAKAHAALHLDESLGDRPLDLFVAFSSVAGVWGGGGQGAAGAVSAYLDALVERRRARGLRATSLAWGVIEEIGVAADPAIQEQLRRRGVLALTPGQAMGALEASVRYDEGVVAVADIDWPAFVPAFTSSRPSPLLGELPEVRKVAEAAAALAEEEAEAGSQLVRSLADATEAEQTRILMKLVRERSAEALGHSGLEEVKPRRAFQEMGFDSLAAITLRNALSAATGGTLPATVIFDYPTPMALVGYLREQLVGGVGGVGGVGAEGSGTAGPDAPHRAVVSDPAADEQELELIDEMSVTDLVARALGNTQT</sequence>
<feature type="non-terminal residue" evidence="11">
    <location>
        <position position="1"/>
    </location>
</feature>
<dbReference type="InterPro" id="IPR014030">
    <property type="entry name" value="Ketoacyl_synth_N"/>
</dbReference>
<dbReference type="Gene3D" id="3.40.366.10">
    <property type="entry name" value="Malonyl-Coenzyme A Acyl Carrier Protein, domain 2"/>
    <property type="match status" value="2"/>
</dbReference>
<dbReference type="Pfam" id="PF00698">
    <property type="entry name" value="Acyl_transf_1"/>
    <property type="match status" value="2"/>
</dbReference>
<dbReference type="SUPFAM" id="SSF55048">
    <property type="entry name" value="Probable ACP-binding domain of malonyl-CoA ACP transacylase"/>
    <property type="match status" value="2"/>
</dbReference>
<dbReference type="SUPFAM" id="SSF53901">
    <property type="entry name" value="Thiolase-like"/>
    <property type="match status" value="2"/>
</dbReference>
<dbReference type="Gene3D" id="3.30.70.3290">
    <property type="match status" value="2"/>
</dbReference>
<dbReference type="InterPro" id="IPR016039">
    <property type="entry name" value="Thiolase-like"/>
</dbReference>
<keyword evidence="3" id="KW-0597">Phosphoprotein</keyword>
<dbReference type="InterPro" id="IPR014043">
    <property type="entry name" value="Acyl_transferase_dom"/>
</dbReference>
<keyword evidence="5" id="KW-0045">Antibiotic biosynthesis</keyword>
<dbReference type="InterPro" id="IPR042104">
    <property type="entry name" value="PKS_dehydratase_sf"/>
</dbReference>
<evidence type="ECO:0000256" key="5">
    <source>
        <dbReference type="ARBA" id="ARBA00023194"/>
    </source>
</evidence>
<dbReference type="Pfam" id="PF02801">
    <property type="entry name" value="Ketoacyl-synt_C"/>
    <property type="match status" value="2"/>
</dbReference>
<dbReference type="PATRIC" id="fig|1938.6.peg.2792"/>
<protein>
    <recommendedName>
        <fullName evidence="13">Polyketide synthase</fullName>
    </recommendedName>
</protein>
<dbReference type="InterPro" id="IPR014031">
    <property type="entry name" value="Ketoacyl_synth_C"/>
</dbReference>
<evidence type="ECO:0000256" key="7">
    <source>
        <dbReference type="ARBA" id="ARBA00023315"/>
    </source>
</evidence>
<dbReference type="PROSITE" id="PS00012">
    <property type="entry name" value="PHOSPHOPANTETHEINE"/>
    <property type="match status" value="1"/>
</dbReference>
<dbReference type="InterPro" id="IPR018201">
    <property type="entry name" value="Ketoacyl_synth_AS"/>
</dbReference>
<evidence type="ECO:0000313" key="12">
    <source>
        <dbReference type="Proteomes" id="UP000037023"/>
    </source>
</evidence>
<dbReference type="GO" id="GO:0006633">
    <property type="term" value="P:fatty acid biosynthetic process"/>
    <property type="evidence" value="ECO:0007669"/>
    <property type="project" value="InterPro"/>
</dbReference>
<dbReference type="SUPFAM" id="SSF51735">
    <property type="entry name" value="NAD(P)-binding Rossmann-fold domains"/>
    <property type="match status" value="2"/>
</dbReference>
<dbReference type="GO" id="GO:0033068">
    <property type="term" value="P:macrolide biosynthetic process"/>
    <property type="evidence" value="ECO:0007669"/>
    <property type="project" value="UniProtKB-ARBA"/>
</dbReference>
<dbReference type="CDD" id="cd00833">
    <property type="entry name" value="PKS"/>
    <property type="match status" value="1"/>
</dbReference>
<dbReference type="SMART" id="SM01294">
    <property type="entry name" value="PKS_PP_betabranch"/>
    <property type="match status" value="2"/>
</dbReference>
<dbReference type="InterPro" id="IPR001227">
    <property type="entry name" value="Ac_transferase_dom_sf"/>
</dbReference>